<dbReference type="PROSITE" id="PS51318">
    <property type="entry name" value="TAT"/>
    <property type="match status" value="1"/>
</dbReference>
<protein>
    <submittedName>
        <fullName evidence="3">Cupin domain-containing protein</fullName>
    </submittedName>
</protein>
<sequence>MNRRRFLLTGLLAAPAAALPARAALALARPVAATPAFVVPPALSRFQEKTLINNCPNDIKISGRDTGGAVALFEYTGLAKGGPSLHRHLAQDEVFYVVEGRYLFVVGPERHELTAGATIFLPRQVPHTWTQLTATGKLLYWVQPAGQLEDYFRRIASGQPRGTAAERAALALAHGIEQLGPPLPVQP</sequence>
<keyword evidence="4" id="KW-1185">Reference proteome</keyword>
<comment type="caution">
    <text evidence="3">The sequence shown here is derived from an EMBL/GenBank/DDBJ whole genome shotgun (WGS) entry which is preliminary data.</text>
</comment>
<evidence type="ECO:0000256" key="1">
    <source>
        <dbReference type="SAM" id="SignalP"/>
    </source>
</evidence>
<dbReference type="EMBL" id="RXOF01000014">
    <property type="protein sequence ID" value="RTQ46824.1"/>
    <property type="molecule type" value="Genomic_DNA"/>
</dbReference>
<accession>A0A3S0K2Q4</accession>
<feature type="chain" id="PRO_5018569301" evidence="1">
    <location>
        <begin position="24"/>
        <end position="187"/>
    </location>
</feature>
<dbReference type="InterPro" id="IPR013096">
    <property type="entry name" value="Cupin_2"/>
</dbReference>
<organism evidence="3 4">
    <name type="scientific">Hymenobacter gummosus</name>
    <dbReference type="NCBI Taxonomy" id="1776032"/>
    <lineage>
        <taxon>Bacteria</taxon>
        <taxon>Pseudomonadati</taxon>
        <taxon>Bacteroidota</taxon>
        <taxon>Cytophagia</taxon>
        <taxon>Cytophagales</taxon>
        <taxon>Hymenobacteraceae</taxon>
        <taxon>Hymenobacter</taxon>
    </lineage>
</organism>
<evidence type="ECO:0000259" key="2">
    <source>
        <dbReference type="Pfam" id="PF07883"/>
    </source>
</evidence>
<dbReference type="PANTHER" id="PTHR36440:SF1">
    <property type="entry name" value="PUTATIVE (AFU_ORTHOLOGUE AFUA_8G07350)-RELATED"/>
    <property type="match status" value="1"/>
</dbReference>
<dbReference type="Proteomes" id="UP000282184">
    <property type="component" value="Unassembled WGS sequence"/>
</dbReference>
<keyword evidence="1" id="KW-0732">Signal</keyword>
<dbReference type="RefSeq" id="WP_126695144.1">
    <property type="nucleotide sequence ID" value="NZ_RXOF01000014.1"/>
</dbReference>
<evidence type="ECO:0000313" key="4">
    <source>
        <dbReference type="Proteomes" id="UP000282184"/>
    </source>
</evidence>
<gene>
    <name evidence="3" type="ORF">EJV47_20855</name>
</gene>
<dbReference type="InterPro" id="IPR006311">
    <property type="entry name" value="TAT_signal"/>
</dbReference>
<dbReference type="AlphaFoldDB" id="A0A3S0K2Q4"/>
<dbReference type="PANTHER" id="PTHR36440">
    <property type="entry name" value="PUTATIVE (AFU_ORTHOLOGUE AFUA_8G07350)-RELATED"/>
    <property type="match status" value="1"/>
</dbReference>
<evidence type="ECO:0000313" key="3">
    <source>
        <dbReference type="EMBL" id="RTQ46824.1"/>
    </source>
</evidence>
<reference evidence="3 4" key="1">
    <citation type="submission" date="2018-12" db="EMBL/GenBank/DDBJ databases">
        <title>Hymenobacter gummosus sp. nov., isolated from a spring.</title>
        <authorList>
            <person name="Nie L."/>
        </authorList>
    </citation>
    <scope>NUCLEOTIDE SEQUENCE [LARGE SCALE GENOMIC DNA]</scope>
    <source>
        <strain evidence="3 4">KCTC 52166</strain>
    </source>
</reference>
<dbReference type="InterPro" id="IPR014710">
    <property type="entry name" value="RmlC-like_jellyroll"/>
</dbReference>
<proteinExistence type="predicted"/>
<dbReference type="Gene3D" id="2.60.120.10">
    <property type="entry name" value="Jelly Rolls"/>
    <property type="match status" value="1"/>
</dbReference>
<name>A0A3S0K2Q4_9BACT</name>
<dbReference type="InterPro" id="IPR011051">
    <property type="entry name" value="RmlC_Cupin_sf"/>
</dbReference>
<dbReference type="InterPro" id="IPR053146">
    <property type="entry name" value="QDO-like"/>
</dbReference>
<dbReference type="Pfam" id="PF07883">
    <property type="entry name" value="Cupin_2"/>
    <property type="match status" value="1"/>
</dbReference>
<feature type="signal peptide" evidence="1">
    <location>
        <begin position="1"/>
        <end position="23"/>
    </location>
</feature>
<feature type="domain" description="Cupin type-2" evidence="2">
    <location>
        <begin position="82"/>
        <end position="132"/>
    </location>
</feature>
<dbReference type="SUPFAM" id="SSF51182">
    <property type="entry name" value="RmlC-like cupins"/>
    <property type="match status" value="1"/>
</dbReference>
<dbReference type="OrthoDB" id="2620172at2"/>